<dbReference type="EMBL" id="MCFG01000029">
    <property type="protein sequence ID" value="ORX85851.1"/>
    <property type="molecule type" value="Genomic_DNA"/>
</dbReference>
<evidence type="ECO:0000313" key="3">
    <source>
        <dbReference type="EMBL" id="ORX85851.1"/>
    </source>
</evidence>
<dbReference type="Proteomes" id="UP000193944">
    <property type="component" value="Unassembled WGS sequence"/>
</dbReference>
<organism evidence="3 4">
    <name type="scientific">Anaeromyces robustus</name>
    <dbReference type="NCBI Taxonomy" id="1754192"/>
    <lineage>
        <taxon>Eukaryota</taxon>
        <taxon>Fungi</taxon>
        <taxon>Fungi incertae sedis</taxon>
        <taxon>Chytridiomycota</taxon>
        <taxon>Chytridiomycota incertae sedis</taxon>
        <taxon>Neocallimastigomycetes</taxon>
        <taxon>Neocallimastigales</taxon>
        <taxon>Neocallimastigaceae</taxon>
        <taxon>Anaeromyces</taxon>
    </lineage>
</organism>
<dbReference type="AlphaFoldDB" id="A0A1Y1XJC4"/>
<gene>
    <name evidence="3" type="ORF">BCR32DRAFT_275936</name>
</gene>
<keyword evidence="4" id="KW-1185">Reference proteome</keyword>
<protein>
    <recommendedName>
        <fullName evidence="5">Chitin-binding type-1 domain-containing protein</fullName>
    </recommendedName>
</protein>
<evidence type="ECO:0000313" key="4">
    <source>
        <dbReference type="Proteomes" id="UP000193944"/>
    </source>
</evidence>
<keyword evidence="2" id="KW-0732">Signal</keyword>
<name>A0A1Y1XJC4_9FUNG</name>
<dbReference type="InterPro" id="IPR036861">
    <property type="entry name" value="Endochitinase-like_sf"/>
</dbReference>
<feature type="signal peptide" evidence="2">
    <location>
        <begin position="1"/>
        <end position="23"/>
    </location>
</feature>
<dbReference type="GO" id="GO:0008061">
    <property type="term" value="F:chitin binding"/>
    <property type="evidence" value="ECO:0007669"/>
    <property type="project" value="UniProtKB-KW"/>
</dbReference>
<comment type="caution">
    <text evidence="3">The sequence shown here is derived from an EMBL/GenBank/DDBJ whole genome shotgun (WGS) entry which is preliminary data.</text>
</comment>
<evidence type="ECO:0008006" key="5">
    <source>
        <dbReference type="Google" id="ProtNLM"/>
    </source>
</evidence>
<sequence length="92" mass="10449">MKCYNITTAILLAVNALFVHSKGNEEEKIIRMTESDTRKNSNIIICIEEGLYCNNYDYCGSIPDYCGKECQIRYGKCDTTTTTTTTKKNDDN</sequence>
<proteinExistence type="predicted"/>
<accession>A0A1Y1XJC4</accession>
<dbReference type="Gene3D" id="3.30.60.10">
    <property type="entry name" value="Endochitinase-like"/>
    <property type="match status" value="1"/>
</dbReference>
<keyword evidence="1" id="KW-0147">Chitin-binding</keyword>
<dbReference type="SUPFAM" id="SSF57016">
    <property type="entry name" value="Plant lectins/antimicrobial peptides"/>
    <property type="match status" value="1"/>
</dbReference>
<reference evidence="3 4" key="2">
    <citation type="submission" date="2016-08" db="EMBL/GenBank/DDBJ databases">
        <title>Pervasive Adenine N6-methylation of Active Genes in Fungi.</title>
        <authorList>
            <consortium name="DOE Joint Genome Institute"/>
            <person name="Mondo S.J."/>
            <person name="Dannebaum R.O."/>
            <person name="Kuo R.C."/>
            <person name="Labutti K."/>
            <person name="Haridas S."/>
            <person name="Kuo A."/>
            <person name="Salamov A."/>
            <person name="Ahrendt S.R."/>
            <person name="Lipzen A."/>
            <person name="Sullivan W."/>
            <person name="Andreopoulos W.B."/>
            <person name="Clum A."/>
            <person name="Lindquist E."/>
            <person name="Daum C."/>
            <person name="Ramamoorthy G.K."/>
            <person name="Gryganskyi A."/>
            <person name="Culley D."/>
            <person name="Magnuson J.K."/>
            <person name="James T.Y."/>
            <person name="O'Malley M.A."/>
            <person name="Stajich J.E."/>
            <person name="Spatafora J.W."/>
            <person name="Visel A."/>
            <person name="Grigoriev I.V."/>
        </authorList>
    </citation>
    <scope>NUCLEOTIDE SEQUENCE [LARGE SCALE GENOMIC DNA]</scope>
    <source>
        <strain evidence="3 4">S4</strain>
    </source>
</reference>
<evidence type="ECO:0000256" key="2">
    <source>
        <dbReference type="SAM" id="SignalP"/>
    </source>
</evidence>
<reference evidence="3 4" key="1">
    <citation type="submission" date="2016-08" db="EMBL/GenBank/DDBJ databases">
        <title>A Parts List for Fungal Cellulosomes Revealed by Comparative Genomics.</title>
        <authorList>
            <consortium name="DOE Joint Genome Institute"/>
            <person name="Haitjema C.H."/>
            <person name="Gilmore S.P."/>
            <person name="Henske J.K."/>
            <person name="Solomon K.V."/>
            <person name="De Groot R."/>
            <person name="Kuo A."/>
            <person name="Mondo S.J."/>
            <person name="Salamov A.A."/>
            <person name="Labutti K."/>
            <person name="Zhao Z."/>
            <person name="Chiniquy J."/>
            <person name="Barry K."/>
            <person name="Brewer H.M."/>
            <person name="Purvine S.O."/>
            <person name="Wright A.T."/>
            <person name="Boxma B."/>
            <person name="Van Alen T."/>
            <person name="Hackstein J.H."/>
            <person name="Baker S.E."/>
            <person name="Grigoriev I.V."/>
            <person name="O'Malley M.A."/>
        </authorList>
    </citation>
    <scope>NUCLEOTIDE SEQUENCE [LARGE SCALE GENOMIC DNA]</scope>
    <source>
        <strain evidence="3 4">S4</strain>
    </source>
</reference>
<evidence type="ECO:0000256" key="1">
    <source>
        <dbReference type="ARBA" id="ARBA00022669"/>
    </source>
</evidence>
<feature type="chain" id="PRO_5012621129" description="Chitin-binding type-1 domain-containing protein" evidence="2">
    <location>
        <begin position="24"/>
        <end position="92"/>
    </location>
</feature>